<dbReference type="RefSeq" id="WP_349242809.1">
    <property type="nucleotide sequence ID" value="NZ_JAVTTO010000007.1"/>
</dbReference>
<protein>
    <submittedName>
        <fullName evidence="2">Type IX secretion system membrane protein PorP/SprF</fullName>
    </submittedName>
</protein>
<reference evidence="2 3" key="1">
    <citation type="submission" date="2023-09" db="EMBL/GenBank/DDBJ databases">
        <title>Novel taxa isolated from Blanes Bay.</title>
        <authorList>
            <person name="Rey-Velasco X."/>
            <person name="Lucena T."/>
        </authorList>
    </citation>
    <scope>NUCLEOTIDE SEQUENCE [LARGE SCALE GENOMIC DNA]</scope>
    <source>
        <strain evidence="2 3">S356</strain>
    </source>
</reference>
<comment type="caution">
    <text evidence="2">The sequence shown here is derived from an EMBL/GenBank/DDBJ whole genome shotgun (WGS) entry which is preliminary data.</text>
</comment>
<organism evidence="2 3">
    <name type="scientific">Asprobacillus argus</name>
    <dbReference type="NCBI Taxonomy" id="3076534"/>
    <lineage>
        <taxon>Bacteria</taxon>
        <taxon>Pseudomonadati</taxon>
        <taxon>Bacteroidota</taxon>
        <taxon>Flavobacteriia</taxon>
        <taxon>Flavobacteriales</taxon>
        <taxon>Flavobacteriaceae</taxon>
        <taxon>Asprobacillus</taxon>
    </lineage>
</organism>
<feature type="chain" id="PRO_5045725262" evidence="1">
    <location>
        <begin position="24"/>
        <end position="296"/>
    </location>
</feature>
<dbReference type="Pfam" id="PF11751">
    <property type="entry name" value="PorP_SprF"/>
    <property type="match status" value="1"/>
</dbReference>
<name>A0ABU3LIK3_9FLAO</name>
<dbReference type="NCBIfam" id="TIGR03519">
    <property type="entry name" value="T9SS_PorP_fam"/>
    <property type="match status" value="1"/>
</dbReference>
<sequence length="296" mass="32837">MKRSIITLFVITFSLLMNNKAQAQQDPNFTLYNFNMNIINPAFAGNKDTPELNMVYRSQYIGIDDAPRTVALAYSRALGSNLGIGVSLINDRVFVLNETDVAIDISYKIQTSDETNIYFGLKAGGGFVNIDLTKSNAPGNDPLFTQNQSFFNPHIGAGLNIQNEKFNISISAPNFLNGKRYEKQGNAPSAAVENMHFYIGGSYNFNLTDNLLLTPRFMMRTVEGAPTSYDVGSSLEINNKITAGANYRVEEMVSIYGLFNVIDNLKLGVAYDMVTTDVNLVNDNGSLEFILKYQFK</sequence>
<feature type="signal peptide" evidence="1">
    <location>
        <begin position="1"/>
        <end position="23"/>
    </location>
</feature>
<accession>A0ABU3LIK3</accession>
<evidence type="ECO:0000313" key="2">
    <source>
        <dbReference type="EMBL" id="MDT7833556.1"/>
    </source>
</evidence>
<dbReference type="EMBL" id="JAVTTO010000007">
    <property type="protein sequence ID" value="MDT7833556.1"/>
    <property type="molecule type" value="Genomic_DNA"/>
</dbReference>
<evidence type="ECO:0000313" key="3">
    <source>
        <dbReference type="Proteomes" id="UP001257277"/>
    </source>
</evidence>
<proteinExistence type="predicted"/>
<keyword evidence="1" id="KW-0732">Signal</keyword>
<dbReference type="InterPro" id="IPR019861">
    <property type="entry name" value="PorP/SprF_Bacteroidetes"/>
</dbReference>
<evidence type="ECO:0000256" key="1">
    <source>
        <dbReference type="SAM" id="SignalP"/>
    </source>
</evidence>
<dbReference type="Proteomes" id="UP001257277">
    <property type="component" value="Unassembled WGS sequence"/>
</dbReference>
<keyword evidence="3" id="KW-1185">Reference proteome</keyword>
<gene>
    <name evidence="2" type="ORF">RQM59_14310</name>
</gene>